<gene>
    <name evidence="3" type="ORF">CCMP2556_LOCUS33393</name>
</gene>
<comment type="caution">
    <text evidence="3">The sequence shown here is derived from an EMBL/GenBank/DDBJ whole genome shotgun (WGS) entry which is preliminary data.</text>
</comment>
<evidence type="ECO:0000313" key="3">
    <source>
        <dbReference type="EMBL" id="CAK9068005.1"/>
    </source>
</evidence>
<feature type="coiled-coil region" evidence="1">
    <location>
        <begin position="59"/>
        <end position="133"/>
    </location>
</feature>
<evidence type="ECO:0000256" key="2">
    <source>
        <dbReference type="SAM" id="MobiDB-lite"/>
    </source>
</evidence>
<evidence type="ECO:0000313" key="4">
    <source>
        <dbReference type="Proteomes" id="UP001642484"/>
    </source>
</evidence>
<protein>
    <submittedName>
        <fullName evidence="3">Uncharacterized protein</fullName>
    </submittedName>
</protein>
<dbReference type="EMBL" id="CAXAMN010022284">
    <property type="protein sequence ID" value="CAK9068005.1"/>
    <property type="molecule type" value="Genomic_DNA"/>
</dbReference>
<proteinExistence type="predicted"/>
<accession>A0ABP0NW25</accession>
<reference evidence="3 4" key="1">
    <citation type="submission" date="2024-02" db="EMBL/GenBank/DDBJ databases">
        <authorList>
            <person name="Chen Y."/>
            <person name="Shah S."/>
            <person name="Dougan E. K."/>
            <person name="Thang M."/>
            <person name="Chan C."/>
        </authorList>
    </citation>
    <scope>NUCLEOTIDE SEQUENCE [LARGE SCALE GENOMIC DNA]</scope>
</reference>
<organism evidence="3 4">
    <name type="scientific">Durusdinium trenchii</name>
    <dbReference type="NCBI Taxonomy" id="1381693"/>
    <lineage>
        <taxon>Eukaryota</taxon>
        <taxon>Sar</taxon>
        <taxon>Alveolata</taxon>
        <taxon>Dinophyceae</taxon>
        <taxon>Suessiales</taxon>
        <taxon>Symbiodiniaceae</taxon>
        <taxon>Durusdinium</taxon>
    </lineage>
</organism>
<evidence type="ECO:0000256" key="1">
    <source>
        <dbReference type="SAM" id="Coils"/>
    </source>
</evidence>
<keyword evidence="4" id="KW-1185">Reference proteome</keyword>
<keyword evidence="1" id="KW-0175">Coiled coil</keyword>
<name>A0ABP0NW25_9DINO</name>
<dbReference type="Proteomes" id="UP001642484">
    <property type="component" value="Unassembled WGS sequence"/>
</dbReference>
<sequence length="314" mass="35810">MSQIVVDASVEQPGRNIHFGDPSFEDVDDTMLLDPPDPVDLLIAHTHADQAVNLGARPLDFVRAKMSELKKENSKLKSRVADLEQTLSIVQTAQEWTMGKGMTQEQAARMQEIKALLEQAKKAREEMQNFSSASRAALYEKLRTCKAMLRRERQEKLEMKDRLSHAFDHARAHRDAFRRLKQQRDEEQERWQQAWKEAKDRHRLELRRLGGDAAALQSDRQDQFGYYGERVLDDLLALQQHLKSVKERTVDMVLDDEFPGELPELGDPTEGAQERTVDMVLDDEFPGELPELGDPTEGAQGPLSGSDPLLVKEE</sequence>
<feature type="region of interest" description="Disordered" evidence="2">
    <location>
        <begin position="259"/>
        <end position="314"/>
    </location>
</feature>